<organism evidence="1 2">
    <name type="scientific">Clostridium carboxidivorans P7</name>
    <dbReference type="NCBI Taxonomy" id="536227"/>
    <lineage>
        <taxon>Bacteria</taxon>
        <taxon>Bacillati</taxon>
        <taxon>Bacillota</taxon>
        <taxon>Clostridia</taxon>
        <taxon>Eubacteriales</taxon>
        <taxon>Clostridiaceae</taxon>
        <taxon>Clostridium</taxon>
    </lineage>
</organism>
<sequence length="88" mass="10106">MSKRPKIKITLVDRKGPCACHRGHRIGDVFDYDEDRGKLCPMAMHVAFPYIDILRYGGTLPPCKEGDFRFCCSDVDVINVFRIEKIDD</sequence>
<dbReference type="OrthoDB" id="5518200at2"/>
<protein>
    <recommendedName>
        <fullName evidence="3">TIGR04076 family protein</fullName>
    </recommendedName>
</protein>
<gene>
    <name evidence="1" type="ORF">CcarbDRAFT_3720</name>
</gene>
<dbReference type="AlphaFoldDB" id="C6PY53"/>
<dbReference type="eggNOG" id="ENOG5032TA9">
    <property type="taxonomic scope" value="Bacteria"/>
</dbReference>
<dbReference type="NCBIfam" id="TIGR04076">
    <property type="entry name" value="TIGR04076 family protein"/>
    <property type="match status" value="1"/>
</dbReference>
<dbReference type="STRING" id="536227.Ccar_10080"/>
<name>C6PY53_9CLOT</name>
<dbReference type="RefSeq" id="WP_007062605.1">
    <property type="nucleotide sequence ID" value="NZ_ACVI01000074.1"/>
</dbReference>
<dbReference type="Proteomes" id="UP000004198">
    <property type="component" value="Unassembled WGS sequence"/>
</dbReference>
<comment type="caution">
    <text evidence="1">The sequence shown here is derived from an EMBL/GenBank/DDBJ whole genome shotgun (WGS) entry which is preliminary data.</text>
</comment>
<proteinExistence type="predicted"/>
<evidence type="ECO:0008006" key="3">
    <source>
        <dbReference type="Google" id="ProtNLM"/>
    </source>
</evidence>
<evidence type="ECO:0000313" key="2">
    <source>
        <dbReference type="Proteomes" id="UP000004198"/>
    </source>
</evidence>
<evidence type="ECO:0000313" key="1">
    <source>
        <dbReference type="EMBL" id="EET85841.1"/>
    </source>
</evidence>
<dbReference type="EMBL" id="ACVI01000074">
    <property type="protein sequence ID" value="EET85841.1"/>
    <property type="molecule type" value="Genomic_DNA"/>
</dbReference>
<accession>C6PY53</accession>
<dbReference type="PATRIC" id="fig|536227.13.peg.2108"/>
<keyword evidence="2" id="KW-1185">Reference proteome</keyword>
<dbReference type="KEGG" id="cck:Ccar_10080"/>
<dbReference type="InterPro" id="IPR023811">
    <property type="entry name" value="CHP04076"/>
</dbReference>
<reference evidence="1 2" key="1">
    <citation type="submission" date="2009-06" db="EMBL/GenBank/DDBJ databases">
        <title>The draft genome of Clostridium carboxidivorans P7.</title>
        <authorList>
            <consortium name="US DOE Joint Genome Institute (JGI-PGF)"/>
            <person name="Lucas S."/>
            <person name="Copeland A."/>
            <person name="Lapidus A."/>
            <person name="Glavina del Rio T."/>
            <person name="Tice H."/>
            <person name="Bruce D."/>
            <person name="Goodwin L."/>
            <person name="Pitluck S."/>
            <person name="Larimer F."/>
            <person name="Land M.L."/>
            <person name="Hauser L."/>
            <person name="Hemme C.L."/>
        </authorList>
    </citation>
    <scope>NUCLEOTIDE SEQUENCE [LARGE SCALE GENOMIC DNA]</scope>
    <source>
        <strain evidence="1 2">P7</strain>
    </source>
</reference>